<dbReference type="RefSeq" id="XP_028542483.1">
    <property type="nucleotide sequence ID" value="XM_028686682.1"/>
</dbReference>
<reference evidence="3" key="1">
    <citation type="submission" date="2017-04" db="EMBL/GenBank/DDBJ databases">
        <title>Plasmodium gonderi genome.</title>
        <authorList>
            <person name="Arisue N."/>
            <person name="Honma H."/>
            <person name="Kawai S."/>
            <person name="Tougan T."/>
            <person name="Tanabe K."/>
            <person name="Horii T."/>
        </authorList>
    </citation>
    <scope>NUCLEOTIDE SEQUENCE [LARGE SCALE GENOMIC DNA]</scope>
    <source>
        <strain evidence="3">ATCC 30045</strain>
    </source>
</reference>
<keyword evidence="3" id="KW-1185">Reference proteome</keyword>
<protein>
    <submittedName>
        <fullName evidence="2">Uncharacterized protein</fullName>
    </submittedName>
</protein>
<accession>A0A1Y1JII3</accession>
<dbReference type="OrthoDB" id="371350at2759"/>
<gene>
    <name evidence="2" type="ORF">PGO_060380</name>
</gene>
<dbReference type="AlphaFoldDB" id="A0A1Y1JII3"/>
<organism evidence="2 3">
    <name type="scientific">Plasmodium gonderi</name>
    <dbReference type="NCBI Taxonomy" id="77519"/>
    <lineage>
        <taxon>Eukaryota</taxon>
        <taxon>Sar</taxon>
        <taxon>Alveolata</taxon>
        <taxon>Apicomplexa</taxon>
        <taxon>Aconoidasida</taxon>
        <taxon>Haemosporida</taxon>
        <taxon>Plasmodiidae</taxon>
        <taxon>Plasmodium</taxon>
        <taxon>Plasmodium (Plasmodium)</taxon>
    </lineage>
</organism>
<dbReference type="Proteomes" id="UP000195521">
    <property type="component" value="Unassembled WGS sequence"/>
</dbReference>
<name>A0A1Y1JII3_PLAGO</name>
<feature type="region of interest" description="Disordered" evidence="1">
    <location>
        <begin position="18"/>
        <end position="48"/>
    </location>
</feature>
<evidence type="ECO:0000313" key="2">
    <source>
        <dbReference type="EMBL" id="GAW79894.1"/>
    </source>
</evidence>
<evidence type="ECO:0000256" key="1">
    <source>
        <dbReference type="SAM" id="MobiDB-lite"/>
    </source>
</evidence>
<dbReference type="EMBL" id="BDQF01000007">
    <property type="protein sequence ID" value="GAW79894.1"/>
    <property type="molecule type" value="Genomic_DNA"/>
</dbReference>
<dbReference type="GeneID" id="39746606"/>
<comment type="caution">
    <text evidence="2">The sequence shown here is derived from an EMBL/GenBank/DDBJ whole genome shotgun (WGS) entry which is preliminary data.</text>
</comment>
<feature type="compositionally biased region" description="Basic and acidic residues" evidence="1">
    <location>
        <begin position="35"/>
        <end position="46"/>
    </location>
</feature>
<sequence>MEHVSVKRGCCALVRKENQNGSEGDDSAVNSGHKPAADSGDHPEGHARRHNTKLMSTQNEENCTKSVNCNGTNLNISIENVQRNEIRHFYLSRANNFVNDDGLQCKIILAVHCSEENVVFYLFCISPFQTYSSKKKKIKNKEFVLLNDKMCDNSHRKRKNIRAFTNVKVDIKTEENKHTREYANQNFCIQELFTDNVLYVIEYKLWSDYHNSFLHDNYASSKSSAC</sequence>
<proteinExistence type="predicted"/>
<evidence type="ECO:0000313" key="3">
    <source>
        <dbReference type="Proteomes" id="UP000195521"/>
    </source>
</evidence>